<proteinExistence type="inferred from homology"/>
<dbReference type="Gene3D" id="3.90.1510.10">
    <property type="entry name" value="Glycerate kinase, domain 2"/>
    <property type="match status" value="1"/>
</dbReference>
<name>A0A133S0P6_STRMT</name>
<dbReference type="InterPro" id="IPR004381">
    <property type="entry name" value="Glycerate_kinase"/>
</dbReference>
<dbReference type="EMBL" id="LRQR01000040">
    <property type="protein sequence ID" value="KXA61704.1"/>
    <property type="molecule type" value="Genomic_DNA"/>
</dbReference>
<dbReference type="InterPro" id="IPR018197">
    <property type="entry name" value="Glycerate_kinase_RE-like"/>
</dbReference>
<comment type="caution">
    <text evidence="5">The sequence shown here is derived from an EMBL/GenBank/DDBJ whole genome shotgun (WGS) entry which is preliminary data.</text>
</comment>
<dbReference type="Proteomes" id="UP000070065">
    <property type="component" value="Unassembled WGS sequence"/>
</dbReference>
<accession>A0A133S0P6</accession>
<keyword evidence="3 4" id="KW-0418">Kinase</keyword>
<keyword evidence="2 4" id="KW-0808">Transferase</keyword>
<sequence length="375" mass="40103">MRENMKIVIAPDSFKESLTSEEVAKAIKKGFQQSIADVDCLLCPVGDGGEGTVDSIRHSLELEEKWIQVTGPFGQKEAMRYFQKEQLVLLEVADLVGLGKIPLEKRNPLQIQTCGIGELIRYLIAQGIKEIYIGVGGTASNDGGIGIAAGLGYRFYDRDGNVLPACGQSLLNLASMSTENCYEIPEDVQIRILADVVSPLCGHQGATYTFGKQKGLDPTMFETVDQAIQDFYEKVSPATLEIKGAGAGGGIAGCLCAFAQASIVSGIDTCLDLIDFEKKVSDADLVIVGEGRLDRQSLAGKAPIGVAKRTPVGVPVVAICGSLAEDLPSLPFENIQAAFSILEKSEPLEDSLKNASLYLEHTAVNIGHLLKMPKI</sequence>
<evidence type="ECO:0000313" key="6">
    <source>
        <dbReference type="Proteomes" id="UP000070065"/>
    </source>
</evidence>
<dbReference type="PANTHER" id="PTHR21599:SF0">
    <property type="entry name" value="GLYCERATE KINASE"/>
    <property type="match status" value="1"/>
</dbReference>
<dbReference type="NCBIfam" id="TIGR00045">
    <property type="entry name" value="glycerate kinase"/>
    <property type="match status" value="1"/>
</dbReference>
<evidence type="ECO:0000256" key="1">
    <source>
        <dbReference type="ARBA" id="ARBA00006284"/>
    </source>
</evidence>
<evidence type="ECO:0000256" key="2">
    <source>
        <dbReference type="ARBA" id="ARBA00022679"/>
    </source>
</evidence>
<dbReference type="Gene3D" id="3.40.50.10350">
    <property type="entry name" value="Glycerate kinase, domain 1"/>
    <property type="match status" value="1"/>
</dbReference>
<dbReference type="PIRSF" id="PIRSF006078">
    <property type="entry name" value="GlxK"/>
    <property type="match status" value="1"/>
</dbReference>
<evidence type="ECO:0000313" key="5">
    <source>
        <dbReference type="EMBL" id="KXA61704.1"/>
    </source>
</evidence>
<reference evidence="5 6" key="1">
    <citation type="submission" date="2016-01" db="EMBL/GenBank/DDBJ databases">
        <authorList>
            <person name="Oliw E.H."/>
        </authorList>
    </citation>
    <scope>NUCLEOTIDE SEQUENCE [LARGE SCALE GENOMIC DNA]</scope>
    <source>
        <strain evidence="5 6">CMW7705B</strain>
    </source>
</reference>
<dbReference type="PANTHER" id="PTHR21599">
    <property type="entry name" value="GLYCERATE KINASE"/>
    <property type="match status" value="1"/>
</dbReference>
<evidence type="ECO:0000256" key="3">
    <source>
        <dbReference type="ARBA" id="ARBA00022777"/>
    </source>
</evidence>
<dbReference type="Pfam" id="PF02595">
    <property type="entry name" value="Gly_kinase"/>
    <property type="match status" value="1"/>
</dbReference>
<dbReference type="AlphaFoldDB" id="A0A133S0P6"/>
<comment type="similarity">
    <text evidence="1 4">Belongs to the glycerate kinase type-1 family.</text>
</comment>
<gene>
    <name evidence="5" type="ORF">HMPREF3228_00586</name>
</gene>
<evidence type="ECO:0000256" key="4">
    <source>
        <dbReference type="PIRNR" id="PIRNR006078"/>
    </source>
</evidence>
<dbReference type="SUPFAM" id="SSF110738">
    <property type="entry name" value="Glycerate kinase I"/>
    <property type="match status" value="1"/>
</dbReference>
<dbReference type="PATRIC" id="fig|28037.231.peg.582"/>
<dbReference type="InterPro" id="IPR018193">
    <property type="entry name" value="Glyc_kinase_flavodox-like_fold"/>
</dbReference>
<protein>
    <submittedName>
        <fullName evidence="5">Putative glycerate kinase</fullName>
    </submittedName>
</protein>
<organism evidence="5 6">
    <name type="scientific">Streptococcus mitis</name>
    <dbReference type="NCBI Taxonomy" id="28037"/>
    <lineage>
        <taxon>Bacteria</taxon>
        <taxon>Bacillati</taxon>
        <taxon>Bacillota</taxon>
        <taxon>Bacilli</taxon>
        <taxon>Lactobacillales</taxon>
        <taxon>Streptococcaceae</taxon>
        <taxon>Streptococcus</taxon>
        <taxon>Streptococcus mitis group</taxon>
    </lineage>
</organism>
<dbReference type="GO" id="GO:0008887">
    <property type="term" value="F:glycerate kinase activity"/>
    <property type="evidence" value="ECO:0007669"/>
    <property type="project" value="UniProtKB-UniRule"/>
</dbReference>
<dbReference type="GO" id="GO:0031388">
    <property type="term" value="P:organic acid phosphorylation"/>
    <property type="evidence" value="ECO:0007669"/>
    <property type="project" value="UniProtKB-UniRule"/>
</dbReference>
<dbReference type="InterPro" id="IPR036129">
    <property type="entry name" value="Glycerate_kinase_sf"/>
</dbReference>